<name>A0A7J7HAK7_CAMSI</name>
<dbReference type="PANTHER" id="PTHR10108:SF979">
    <property type="entry name" value="METHYLTRANSFERASE PMT11-RELATED"/>
    <property type="match status" value="1"/>
</dbReference>
<comment type="caution">
    <text evidence="4">The sequence shown here is derived from an EMBL/GenBank/DDBJ whole genome shotgun (WGS) entry which is preliminary data.</text>
</comment>
<dbReference type="InterPro" id="IPR004159">
    <property type="entry name" value="Put_SAM_MeTrfase"/>
</dbReference>
<proteinExistence type="inferred from homology"/>
<dbReference type="AlphaFoldDB" id="A0A7J7HAK7"/>
<dbReference type="GO" id="GO:0005802">
    <property type="term" value="C:trans-Golgi network"/>
    <property type="evidence" value="ECO:0007669"/>
    <property type="project" value="TreeGrafter"/>
</dbReference>
<dbReference type="GO" id="GO:0008168">
    <property type="term" value="F:methyltransferase activity"/>
    <property type="evidence" value="ECO:0007669"/>
    <property type="project" value="UniProtKB-UniRule"/>
</dbReference>
<evidence type="ECO:0000256" key="3">
    <source>
        <dbReference type="RuleBase" id="RU366043"/>
    </source>
</evidence>
<reference evidence="4 5" key="2">
    <citation type="submission" date="2020-07" db="EMBL/GenBank/DDBJ databases">
        <title>Genome assembly of wild tea tree DASZ reveals pedigree and selection history of tea varieties.</title>
        <authorList>
            <person name="Zhang W."/>
        </authorList>
    </citation>
    <scope>NUCLEOTIDE SEQUENCE [LARGE SCALE GENOMIC DNA]</scope>
    <source>
        <strain evidence="5">cv. G240</strain>
        <tissue evidence="4">Leaf</tissue>
    </source>
</reference>
<keyword evidence="2 3" id="KW-0325">Glycoprotein</keyword>
<evidence type="ECO:0000313" key="4">
    <source>
        <dbReference type="EMBL" id="KAF5949973.1"/>
    </source>
</evidence>
<dbReference type="GO" id="GO:0005768">
    <property type="term" value="C:endosome"/>
    <property type="evidence" value="ECO:0007669"/>
    <property type="project" value="TreeGrafter"/>
</dbReference>
<keyword evidence="3" id="KW-0812">Transmembrane</keyword>
<dbReference type="Pfam" id="PF03141">
    <property type="entry name" value="Methyltransf_29"/>
    <property type="match status" value="1"/>
</dbReference>
<comment type="subcellular location">
    <subcellularLocation>
        <location evidence="3">Membrane</location>
        <topology evidence="3">Single-pass type II membrane protein</topology>
    </subcellularLocation>
</comment>
<dbReference type="GO" id="GO:0032259">
    <property type="term" value="P:methylation"/>
    <property type="evidence" value="ECO:0007669"/>
    <property type="project" value="UniProtKB-KW"/>
</dbReference>
<dbReference type="GO" id="GO:0016020">
    <property type="term" value="C:membrane"/>
    <property type="evidence" value="ECO:0007669"/>
    <property type="project" value="UniProtKB-SubCell"/>
</dbReference>
<gene>
    <name evidence="4" type="ORF">HYC85_011966</name>
</gene>
<keyword evidence="5" id="KW-1185">Reference proteome</keyword>
<dbReference type="Proteomes" id="UP000593564">
    <property type="component" value="Unassembled WGS sequence"/>
</dbReference>
<keyword evidence="1 3" id="KW-0489">Methyltransferase</keyword>
<protein>
    <recommendedName>
        <fullName evidence="3">Methyltransferase</fullName>
        <ecNumber evidence="3">2.1.1.-</ecNumber>
    </recommendedName>
</protein>
<organism evidence="4 5">
    <name type="scientific">Camellia sinensis</name>
    <name type="common">Tea plant</name>
    <name type="synonym">Thea sinensis</name>
    <dbReference type="NCBI Taxonomy" id="4442"/>
    <lineage>
        <taxon>Eukaryota</taxon>
        <taxon>Viridiplantae</taxon>
        <taxon>Streptophyta</taxon>
        <taxon>Embryophyta</taxon>
        <taxon>Tracheophyta</taxon>
        <taxon>Spermatophyta</taxon>
        <taxon>Magnoliopsida</taxon>
        <taxon>eudicotyledons</taxon>
        <taxon>Gunneridae</taxon>
        <taxon>Pentapetalae</taxon>
        <taxon>asterids</taxon>
        <taxon>Ericales</taxon>
        <taxon>Theaceae</taxon>
        <taxon>Camellia</taxon>
    </lineage>
</organism>
<keyword evidence="3" id="KW-0808">Transferase</keyword>
<evidence type="ECO:0000313" key="5">
    <source>
        <dbReference type="Proteomes" id="UP000593564"/>
    </source>
</evidence>
<dbReference type="EMBL" id="JACBKZ010000005">
    <property type="protein sequence ID" value="KAF5949973.1"/>
    <property type="molecule type" value="Genomic_DNA"/>
</dbReference>
<dbReference type="PANTHER" id="PTHR10108">
    <property type="entry name" value="SAM-DEPENDENT METHYLTRANSFERASE"/>
    <property type="match status" value="1"/>
</dbReference>
<evidence type="ECO:0000256" key="2">
    <source>
        <dbReference type="ARBA" id="ARBA00023180"/>
    </source>
</evidence>
<keyword evidence="3" id="KW-0735">Signal-anchor</keyword>
<dbReference type="EC" id="2.1.1.-" evidence="3"/>
<accession>A0A7J7HAK7</accession>
<comment type="similarity">
    <text evidence="3">Belongs to the methyltransferase superfamily.</text>
</comment>
<reference evidence="5" key="1">
    <citation type="journal article" date="2020" name="Nat. Commun.">
        <title>Genome assembly of wild tea tree DASZ reveals pedigree and selection history of tea varieties.</title>
        <authorList>
            <person name="Zhang W."/>
            <person name="Zhang Y."/>
            <person name="Qiu H."/>
            <person name="Guo Y."/>
            <person name="Wan H."/>
            <person name="Zhang X."/>
            <person name="Scossa F."/>
            <person name="Alseekh S."/>
            <person name="Zhang Q."/>
            <person name="Wang P."/>
            <person name="Xu L."/>
            <person name="Schmidt M.H."/>
            <person name="Jia X."/>
            <person name="Li D."/>
            <person name="Zhu A."/>
            <person name="Guo F."/>
            <person name="Chen W."/>
            <person name="Ni D."/>
            <person name="Usadel B."/>
            <person name="Fernie A.R."/>
            <person name="Wen W."/>
        </authorList>
    </citation>
    <scope>NUCLEOTIDE SEQUENCE [LARGE SCALE GENOMIC DNA]</scope>
    <source>
        <strain evidence="5">cv. G240</strain>
    </source>
</reference>
<evidence type="ECO:0000256" key="1">
    <source>
        <dbReference type="ARBA" id="ARBA00022603"/>
    </source>
</evidence>
<sequence length="181" mass="20753">MGKLLMFICGTYSYHASVCFFHCGKDGILLLEVNRMLRAGGYFAWAAQPVYKHELALEEQWEEMINLTSHLCWNLVKEGYIAIWQKPLNNSSYLSREAGTRPPLCDSDDDPDSVWYINYPLSDGFKEWPTGPFFRRDKVAGGGGDGGLRWWCKGGAKVWCLASKKVKENERESREKLENEE</sequence>